<evidence type="ECO:0000256" key="3">
    <source>
        <dbReference type="ARBA" id="ARBA00010617"/>
    </source>
</evidence>
<evidence type="ECO:0000256" key="9">
    <source>
        <dbReference type="ARBA" id="ARBA00023004"/>
    </source>
</evidence>
<accession>A0A4Q4TQ37</accession>
<comment type="similarity">
    <text evidence="3 13">Belongs to the cytochrome P450 family.</text>
</comment>
<dbReference type="GO" id="GO:0016705">
    <property type="term" value="F:oxidoreductase activity, acting on paired donors, with incorporation or reduction of molecular oxygen"/>
    <property type="evidence" value="ECO:0007669"/>
    <property type="project" value="InterPro"/>
</dbReference>
<dbReference type="InterPro" id="IPR036396">
    <property type="entry name" value="Cyt_P450_sf"/>
</dbReference>
<evidence type="ECO:0000256" key="11">
    <source>
        <dbReference type="ARBA" id="ARBA00023136"/>
    </source>
</evidence>
<evidence type="ECO:0000256" key="8">
    <source>
        <dbReference type="ARBA" id="ARBA00023002"/>
    </source>
</evidence>
<name>A0A4Q4TQ37_9PEZI</name>
<evidence type="ECO:0000256" key="10">
    <source>
        <dbReference type="ARBA" id="ARBA00023033"/>
    </source>
</evidence>
<dbReference type="PRINTS" id="PR00463">
    <property type="entry name" value="EP450I"/>
</dbReference>
<dbReference type="InterPro" id="IPR001128">
    <property type="entry name" value="Cyt_P450"/>
</dbReference>
<evidence type="ECO:0008006" key="16">
    <source>
        <dbReference type="Google" id="ProtNLM"/>
    </source>
</evidence>
<dbReference type="GO" id="GO:0020037">
    <property type="term" value="F:heme binding"/>
    <property type="evidence" value="ECO:0007669"/>
    <property type="project" value="InterPro"/>
</dbReference>
<organism evidence="14 15">
    <name type="scientific">Monosporascus ibericus</name>
    <dbReference type="NCBI Taxonomy" id="155417"/>
    <lineage>
        <taxon>Eukaryota</taxon>
        <taxon>Fungi</taxon>
        <taxon>Dikarya</taxon>
        <taxon>Ascomycota</taxon>
        <taxon>Pezizomycotina</taxon>
        <taxon>Sordariomycetes</taxon>
        <taxon>Xylariomycetidae</taxon>
        <taxon>Xylariales</taxon>
        <taxon>Xylariales incertae sedis</taxon>
        <taxon>Monosporascus</taxon>
    </lineage>
</organism>
<dbReference type="PROSITE" id="PS00086">
    <property type="entry name" value="CYTOCHROME_P450"/>
    <property type="match status" value="1"/>
</dbReference>
<dbReference type="GO" id="GO:0005506">
    <property type="term" value="F:iron ion binding"/>
    <property type="evidence" value="ECO:0007669"/>
    <property type="project" value="InterPro"/>
</dbReference>
<keyword evidence="5" id="KW-0812">Transmembrane</keyword>
<dbReference type="STRING" id="155417.A0A4Q4TQ37"/>
<keyword evidence="15" id="KW-1185">Reference proteome</keyword>
<evidence type="ECO:0000256" key="7">
    <source>
        <dbReference type="ARBA" id="ARBA00022989"/>
    </source>
</evidence>
<keyword evidence="4 12" id="KW-0349">Heme</keyword>
<evidence type="ECO:0000256" key="13">
    <source>
        <dbReference type="RuleBase" id="RU000461"/>
    </source>
</evidence>
<dbReference type="Pfam" id="PF00067">
    <property type="entry name" value="p450"/>
    <property type="match status" value="1"/>
</dbReference>
<evidence type="ECO:0000256" key="1">
    <source>
        <dbReference type="ARBA" id="ARBA00001971"/>
    </source>
</evidence>
<keyword evidence="8 13" id="KW-0560">Oxidoreductase</keyword>
<keyword evidence="6 12" id="KW-0479">Metal-binding</keyword>
<sequence length="491" mass="55441">MASVAYVSVLGTLAVASILALVGKYVYLLYFHPLSKYPGPKLAAVSELWYALSWTSGRYSSVIYDVHAKYGDRVRIGPNRLSLVTPQAFRDIYGFPSKTKKLFVKSDFYEDGTGNPSIGWATDPVYHAKLRRIFTPSFSRKSLREYEPVIHKYTDMFISQIGKLGHPSGQGINIATALNWVTFDIIGELAFGESFNAVADGRPHFWIQTVVEGTYFQLLWSLRSKLSAINLILPFIVPKDAAAKRAKFAAYTEQKISRRIKLQNSDHPRDFFDDVILSGELTEEQVKAQAGVIIIAGSETLATTLATAIYHLVKYPECRETLTKEIRSSFMSPSEITAEAAAQLPYLTGVIKETLRIFSTVPFGLPRISPGEVVDGEYIPKGVEVSSATWQLGHDPRYWKEPWSFKPERWIGEGLGDNTGVYYPFGYGPRNCIGEAVAWMELRIILGKMIFSYDWEWVNTELDWLKQAKLHLIWDKPVLLVKFHPRNDLVT</sequence>
<evidence type="ECO:0000256" key="12">
    <source>
        <dbReference type="PIRSR" id="PIRSR602401-1"/>
    </source>
</evidence>
<dbReference type="InterPro" id="IPR002401">
    <property type="entry name" value="Cyt_P450_E_grp-I"/>
</dbReference>
<reference evidence="14 15" key="1">
    <citation type="submission" date="2018-06" db="EMBL/GenBank/DDBJ databases">
        <title>Complete Genomes of Monosporascus.</title>
        <authorList>
            <person name="Robinson A.J."/>
            <person name="Natvig D.O."/>
        </authorList>
    </citation>
    <scope>NUCLEOTIDE SEQUENCE [LARGE SCALE GENOMIC DNA]</scope>
    <source>
        <strain evidence="14 15">CBS 110550</strain>
    </source>
</reference>
<dbReference type="GO" id="GO:0004497">
    <property type="term" value="F:monooxygenase activity"/>
    <property type="evidence" value="ECO:0007669"/>
    <property type="project" value="UniProtKB-KW"/>
</dbReference>
<dbReference type="InterPro" id="IPR050121">
    <property type="entry name" value="Cytochrome_P450_monoxygenase"/>
</dbReference>
<dbReference type="Proteomes" id="UP000293360">
    <property type="component" value="Unassembled WGS sequence"/>
</dbReference>
<evidence type="ECO:0000256" key="2">
    <source>
        <dbReference type="ARBA" id="ARBA00004370"/>
    </source>
</evidence>
<protein>
    <recommendedName>
        <fullName evidence="16">Cytochrome P450 monooxygenase</fullName>
    </recommendedName>
</protein>
<dbReference type="OrthoDB" id="1470350at2759"/>
<dbReference type="PANTHER" id="PTHR24305:SF210">
    <property type="entry name" value="CYTOCHROME P450 MONOOXYGENASE ASQL-RELATED"/>
    <property type="match status" value="1"/>
</dbReference>
<dbReference type="PRINTS" id="PR00385">
    <property type="entry name" value="P450"/>
</dbReference>
<keyword evidence="11" id="KW-0472">Membrane</keyword>
<dbReference type="AlphaFoldDB" id="A0A4Q4TQ37"/>
<evidence type="ECO:0000313" key="14">
    <source>
        <dbReference type="EMBL" id="RYP09415.1"/>
    </source>
</evidence>
<evidence type="ECO:0000313" key="15">
    <source>
        <dbReference type="Proteomes" id="UP000293360"/>
    </source>
</evidence>
<evidence type="ECO:0000256" key="4">
    <source>
        <dbReference type="ARBA" id="ARBA00022617"/>
    </source>
</evidence>
<dbReference type="Gene3D" id="1.10.630.10">
    <property type="entry name" value="Cytochrome P450"/>
    <property type="match status" value="1"/>
</dbReference>
<evidence type="ECO:0000256" key="5">
    <source>
        <dbReference type="ARBA" id="ARBA00022692"/>
    </source>
</evidence>
<dbReference type="EMBL" id="QJNU01000038">
    <property type="protein sequence ID" value="RYP09415.1"/>
    <property type="molecule type" value="Genomic_DNA"/>
</dbReference>
<dbReference type="CDD" id="cd11058">
    <property type="entry name" value="CYP60B-like"/>
    <property type="match status" value="1"/>
</dbReference>
<keyword evidence="10 13" id="KW-0503">Monooxygenase</keyword>
<dbReference type="PANTHER" id="PTHR24305">
    <property type="entry name" value="CYTOCHROME P450"/>
    <property type="match status" value="1"/>
</dbReference>
<keyword evidence="9 12" id="KW-0408">Iron</keyword>
<dbReference type="GO" id="GO:0016020">
    <property type="term" value="C:membrane"/>
    <property type="evidence" value="ECO:0007669"/>
    <property type="project" value="UniProtKB-SubCell"/>
</dbReference>
<comment type="cofactor">
    <cofactor evidence="1 12">
        <name>heme</name>
        <dbReference type="ChEBI" id="CHEBI:30413"/>
    </cofactor>
</comment>
<comment type="subcellular location">
    <subcellularLocation>
        <location evidence="2">Membrane</location>
    </subcellularLocation>
</comment>
<evidence type="ECO:0000256" key="6">
    <source>
        <dbReference type="ARBA" id="ARBA00022723"/>
    </source>
</evidence>
<dbReference type="InterPro" id="IPR017972">
    <property type="entry name" value="Cyt_P450_CS"/>
</dbReference>
<gene>
    <name evidence="14" type="ORF">DL764_001294</name>
</gene>
<keyword evidence="7" id="KW-1133">Transmembrane helix</keyword>
<proteinExistence type="inferred from homology"/>
<dbReference type="FunFam" id="1.10.630.10:FF:000158">
    <property type="entry name" value="Cytochrome P450, putative (Eurofung)"/>
    <property type="match status" value="1"/>
</dbReference>
<feature type="binding site" description="axial binding residue" evidence="12">
    <location>
        <position position="432"/>
    </location>
    <ligand>
        <name>heme</name>
        <dbReference type="ChEBI" id="CHEBI:30413"/>
    </ligand>
    <ligandPart>
        <name>Fe</name>
        <dbReference type="ChEBI" id="CHEBI:18248"/>
    </ligandPart>
</feature>
<comment type="caution">
    <text evidence="14">The sequence shown here is derived from an EMBL/GenBank/DDBJ whole genome shotgun (WGS) entry which is preliminary data.</text>
</comment>
<dbReference type="SUPFAM" id="SSF48264">
    <property type="entry name" value="Cytochrome P450"/>
    <property type="match status" value="1"/>
</dbReference>